<feature type="transmembrane region" description="Helical" evidence="5">
    <location>
        <begin position="213"/>
        <end position="231"/>
    </location>
</feature>
<keyword evidence="4 5" id="KW-0472">Membrane</keyword>
<keyword evidence="2 5" id="KW-0812">Transmembrane</keyword>
<dbReference type="GO" id="GO:0016020">
    <property type="term" value="C:membrane"/>
    <property type="evidence" value="ECO:0007669"/>
    <property type="project" value="UniProtKB-SubCell"/>
</dbReference>
<evidence type="ECO:0000313" key="6">
    <source>
        <dbReference type="EMBL" id="OIQ86479.1"/>
    </source>
</evidence>
<dbReference type="PANTHER" id="PTHR23427">
    <property type="entry name" value="SURFEIT LOCUS PROTEIN"/>
    <property type="match status" value="1"/>
</dbReference>
<keyword evidence="3 5" id="KW-1133">Transmembrane helix</keyword>
<evidence type="ECO:0000256" key="5">
    <source>
        <dbReference type="SAM" id="Phobius"/>
    </source>
</evidence>
<dbReference type="PANTHER" id="PTHR23427:SF2">
    <property type="entry name" value="SURFEIT LOCUS PROTEIN 1"/>
    <property type="match status" value="1"/>
</dbReference>
<name>A0A1J5R346_9ZZZZ</name>
<proteinExistence type="predicted"/>
<accession>A0A1J5R346</accession>
<reference evidence="6" key="1">
    <citation type="submission" date="2016-10" db="EMBL/GenBank/DDBJ databases">
        <title>Sequence of Gallionella enrichment culture.</title>
        <authorList>
            <person name="Poehlein A."/>
            <person name="Muehling M."/>
            <person name="Daniel R."/>
        </authorList>
    </citation>
    <scope>NUCLEOTIDE SEQUENCE</scope>
</reference>
<dbReference type="InterPro" id="IPR045214">
    <property type="entry name" value="Surf1/Surf4"/>
</dbReference>
<organism evidence="6">
    <name type="scientific">mine drainage metagenome</name>
    <dbReference type="NCBI Taxonomy" id="410659"/>
    <lineage>
        <taxon>unclassified sequences</taxon>
        <taxon>metagenomes</taxon>
        <taxon>ecological metagenomes</taxon>
    </lineage>
</organism>
<dbReference type="AlphaFoldDB" id="A0A1J5R346"/>
<dbReference type="InterPro" id="IPR002994">
    <property type="entry name" value="Surf1/Shy1"/>
</dbReference>
<dbReference type="EMBL" id="MLJW01000477">
    <property type="protein sequence ID" value="OIQ86479.1"/>
    <property type="molecule type" value="Genomic_DNA"/>
</dbReference>
<evidence type="ECO:0000256" key="2">
    <source>
        <dbReference type="ARBA" id="ARBA00022692"/>
    </source>
</evidence>
<dbReference type="PROSITE" id="PS50895">
    <property type="entry name" value="SURF1"/>
    <property type="match status" value="1"/>
</dbReference>
<comment type="subcellular location">
    <subcellularLocation>
        <location evidence="1">Membrane</location>
    </subcellularLocation>
</comment>
<evidence type="ECO:0000256" key="3">
    <source>
        <dbReference type="ARBA" id="ARBA00022989"/>
    </source>
</evidence>
<dbReference type="CDD" id="cd06662">
    <property type="entry name" value="SURF1"/>
    <property type="match status" value="1"/>
</dbReference>
<evidence type="ECO:0000256" key="1">
    <source>
        <dbReference type="ARBA" id="ARBA00004370"/>
    </source>
</evidence>
<comment type="caution">
    <text evidence="6">The sequence shown here is derived from an EMBL/GenBank/DDBJ whole genome shotgun (WGS) entry which is preliminary data.</text>
</comment>
<evidence type="ECO:0000256" key="4">
    <source>
        <dbReference type="ARBA" id="ARBA00023136"/>
    </source>
</evidence>
<dbReference type="Pfam" id="PF02104">
    <property type="entry name" value="SURF1"/>
    <property type="match status" value="1"/>
</dbReference>
<sequence length="238" mass="26792">MLKYRFRPGLLPTLAMLLAVALCIRLGLWQQHKAGLKQALQTRLDQRLREAPVVLPEKIAVAEAWRYRRVKARGSYDPHYQILLDNQVENEVAGFHVLTPLLLENGTRVLVDRGWIPAPADHATAPEVVTPAGMLEVEGTVWLPSDKIFTLAPAPSSSQWQSVWQNLDMKRYAQAVPFAVLPVVIRLDAASGAGGFVRDWPRPAENIEMHVGYTYQWFGFALAFVVIYLVVNIRKSDE</sequence>
<protein>
    <submittedName>
        <fullName evidence="6">SURF1 family protein</fullName>
    </submittedName>
</protein>
<gene>
    <name evidence="6" type="ORF">GALL_316730</name>
</gene>